<evidence type="ECO:0000313" key="1">
    <source>
        <dbReference type="EMBL" id="AQQ00819.1"/>
    </source>
</evidence>
<sequence>MAKVLTTKPITIKVANEFIKDFHRHHRPTIRNSGRWALAAIDLNGEMVGVVIAGNPVSATYMDGYTLELTRLCVKELAPKGTCSFMLSKCCSIWRTMGGQKVITYTLDTESGASLKGAGWKLSGTVKPHKRWTNKSKVDGIERAHLEIYELTKYRWEKALKDVV</sequence>
<dbReference type="Proteomes" id="UP000188243">
    <property type="component" value="Chromosome"/>
</dbReference>
<dbReference type="KEGG" id="paln:B0W48_13960"/>
<dbReference type="RefSeq" id="WP_077537493.1">
    <property type="nucleotide sequence ID" value="NZ_CP019628.1"/>
</dbReference>
<dbReference type="SUPFAM" id="SSF55729">
    <property type="entry name" value="Acyl-CoA N-acyltransferases (Nat)"/>
    <property type="match status" value="1"/>
</dbReference>
<evidence type="ECO:0008006" key="3">
    <source>
        <dbReference type="Google" id="ProtNLM"/>
    </source>
</evidence>
<organism evidence="1 2">
    <name type="scientific">Pseudoalteromonas aliena</name>
    <dbReference type="NCBI Taxonomy" id="247523"/>
    <lineage>
        <taxon>Bacteria</taxon>
        <taxon>Pseudomonadati</taxon>
        <taxon>Pseudomonadota</taxon>
        <taxon>Gammaproteobacteria</taxon>
        <taxon>Alteromonadales</taxon>
        <taxon>Pseudoalteromonadaceae</taxon>
        <taxon>Pseudoalteromonas</taxon>
    </lineage>
</organism>
<dbReference type="EMBL" id="CP019628">
    <property type="protein sequence ID" value="AQQ00819.1"/>
    <property type="molecule type" value="Genomic_DNA"/>
</dbReference>
<reference evidence="1 2" key="1">
    <citation type="submission" date="2017-02" db="EMBL/GenBank/DDBJ databases">
        <title>Complete genome sequence of the cold-active Pseudoalteromonas aliena strain EH1 isolated from Arctic seawater.</title>
        <authorList>
            <person name="Kim E."/>
            <person name="Heo E."/>
            <person name="Kim H."/>
            <person name="Kim D."/>
        </authorList>
    </citation>
    <scope>NUCLEOTIDE SEQUENCE [LARGE SCALE GENOMIC DNA]</scope>
    <source>
        <strain evidence="1 2">EH1</strain>
    </source>
</reference>
<accession>A0A1Q2H094</accession>
<evidence type="ECO:0000313" key="2">
    <source>
        <dbReference type="Proteomes" id="UP000188243"/>
    </source>
</evidence>
<proteinExistence type="predicted"/>
<gene>
    <name evidence="1" type="ORF">B0W48_13960</name>
</gene>
<dbReference type="InterPro" id="IPR016181">
    <property type="entry name" value="Acyl_CoA_acyltransferase"/>
</dbReference>
<protein>
    <recommendedName>
        <fullName evidence="3">N-acetyltransferase domain-containing protein</fullName>
    </recommendedName>
</protein>
<dbReference type="NCBIfam" id="NF045478">
    <property type="entry name" value="XF1762_fam"/>
    <property type="match status" value="1"/>
</dbReference>
<dbReference type="AlphaFoldDB" id="A0A1Q2H094"/>
<dbReference type="InterPro" id="IPR053780">
    <property type="entry name" value="Gp66-like"/>
</dbReference>
<name>A0A1Q2H094_9GAMM</name>